<dbReference type="PROSITE" id="PS50850">
    <property type="entry name" value="MFS"/>
    <property type="match status" value="1"/>
</dbReference>
<evidence type="ECO:0000259" key="7">
    <source>
        <dbReference type="PROSITE" id="PS50850"/>
    </source>
</evidence>
<dbReference type="GO" id="GO:0005886">
    <property type="term" value="C:plasma membrane"/>
    <property type="evidence" value="ECO:0007669"/>
    <property type="project" value="UniProtKB-SubCell"/>
</dbReference>
<feature type="transmembrane region" description="Helical" evidence="6">
    <location>
        <begin position="226"/>
        <end position="249"/>
    </location>
</feature>
<feature type="transmembrane region" description="Helical" evidence="6">
    <location>
        <begin position="376"/>
        <end position="394"/>
    </location>
</feature>
<dbReference type="AlphaFoldDB" id="A0A6A7WAQ1"/>
<gene>
    <name evidence="8" type="ORF">F7D20_06260</name>
</gene>
<sequence>MSIEQQKTKDRNYLVPFVLVTSLFFLWGFARAILDVLNKHFQNALHISITHSALIQVTTYLGYFLMAIPAGIFINRYGYRRGVVFGLMLFGIGSLLFIPGASVGSFYAFLFCLFIIGCGLVFLETAANPYVTELGSKETATSRLNLSQSFNGLGGIFATFCIGQFLFNNTEKGGNVVVPYAILGVLVLAIAVVFSRVNLPEISHEQTLEDKERGSNIRKLFTHHKMFVFGLFALLSYEVAEISINSYFINFVTGMHWMSDRTASLVLTGALAFFMVGRFLGSWVMRHVAATTMLLVCAVGCVVCNVLVLCCLGKVSLVALLCNYLFEAIMFPTIFSIALVGLGNLTKSASSLLMMTPIGGCGFLLMGLIADRTHVVMPFVVPLAGFVVVLAYAVREYYINKVNVQKGESA</sequence>
<feature type="transmembrane region" description="Helical" evidence="6">
    <location>
        <begin position="293"/>
        <end position="318"/>
    </location>
</feature>
<dbReference type="SUPFAM" id="SSF103473">
    <property type="entry name" value="MFS general substrate transporter"/>
    <property type="match status" value="1"/>
</dbReference>
<dbReference type="InterPro" id="IPR036259">
    <property type="entry name" value="MFS_trans_sf"/>
</dbReference>
<feature type="transmembrane region" description="Helical" evidence="6">
    <location>
        <begin position="261"/>
        <end position="281"/>
    </location>
</feature>
<dbReference type="CDD" id="cd17394">
    <property type="entry name" value="MFS_FucP_like"/>
    <property type="match status" value="1"/>
</dbReference>
<evidence type="ECO:0000256" key="6">
    <source>
        <dbReference type="SAM" id="Phobius"/>
    </source>
</evidence>
<feature type="transmembrane region" description="Helical" evidence="6">
    <location>
        <begin position="148"/>
        <end position="167"/>
    </location>
</feature>
<feature type="transmembrane region" description="Helical" evidence="6">
    <location>
        <begin position="82"/>
        <end position="100"/>
    </location>
</feature>
<feature type="transmembrane region" description="Helical" evidence="6">
    <location>
        <begin position="54"/>
        <end position="75"/>
    </location>
</feature>
<comment type="subcellular location">
    <subcellularLocation>
        <location evidence="1">Cell inner membrane</location>
        <topology evidence="1">Multi-pass membrane protein</topology>
    </subcellularLocation>
</comment>
<dbReference type="InterPro" id="IPR011701">
    <property type="entry name" value="MFS"/>
</dbReference>
<evidence type="ECO:0000256" key="1">
    <source>
        <dbReference type="ARBA" id="ARBA00004429"/>
    </source>
</evidence>
<name>A0A6A7WAQ1_9BACT</name>
<evidence type="ECO:0000313" key="8">
    <source>
        <dbReference type="EMBL" id="MQP11573.1"/>
    </source>
</evidence>
<evidence type="ECO:0000256" key="5">
    <source>
        <dbReference type="ARBA" id="ARBA00023136"/>
    </source>
</evidence>
<dbReference type="GO" id="GO:0022857">
    <property type="term" value="F:transmembrane transporter activity"/>
    <property type="evidence" value="ECO:0007669"/>
    <property type="project" value="InterPro"/>
</dbReference>
<feature type="transmembrane region" description="Helical" evidence="6">
    <location>
        <begin position="352"/>
        <end position="370"/>
    </location>
</feature>
<feature type="transmembrane region" description="Helical" evidence="6">
    <location>
        <begin position="106"/>
        <end position="127"/>
    </location>
</feature>
<evidence type="ECO:0000256" key="4">
    <source>
        <dbReference type="ARBA" id="ARBA00022989"/>
    </source>
</evidence>
<dbReference type="PANTHER" id="PTHR43702">
    <property type="entry name" value="L-FUCOSE-PROTON SYMPORTER"/>
    <property type="match status" value="1"/>
</dbReference>
<feature type="domain" description="Major facilitator superfamily (MFS) profile" evidence="7">
    <location>
        <begin position="16"/>
        <end position="410"/>
    </location>
</feature>
<keyword evidence="4 6" id="KW-1133">Transmembrane helix</keyword>
<dbReference type="Pfam" id="PF07690">
    <property type="entry name" value="MFS_1"/>
    <property type="match status" value="1"/>
</dbReference>
<proteinExistence type="predicted"/>
<dbReference type="OrthoDB" id="9795150at2"/>
<keyword evidence="2" id="KW-1003">Cell membrane</keyword>
<dbReference type="RefSeq" id="WP_158463303.1">
    <property type="nucleotide sequence ID" value="NZ_VZAD01000056.1"/>
</dbReference>
<keyword evidence="3 6" id="KW-0812">Transmembrane</keyword>
<organism evidence="8 9">
    <name type="scientific">Segatella copri</name>
    <dbReference type="NCBI Taxonomy" id="165179"/>
    <lineage>
        <taxon>Bacteria</taxon>
        <taxon>Pseudomonadati</taxon>
        <taxon>Bacteroidota</taxon>
        <taxon>Bacteroidia</taxon>
        <taxon>Bacteroidales</taxon>
        <taxon>Prevotellaceae</taxon>
        <taxon>Segatella</taxon>
    </lineage>
</organism>
<dbReference type="InterPro" id="IPR020846">
    <property type="entry name" value="MFS_dom"/>
</dbReference>
<dbReference type="Proteomes" id="UP000384372">
    <property type="component" value="Unassembled WGS sequence"/>
</dbReference>
<dbReference type="EMBL" id="VZAD01000056">
    <property type="protein sequence ID" value="MQP11573.1"/>
    <property type="molecule type" value="Genomic_DNA"/>
</dbReference>
<reference evidence="8 9" key="1">
    <citation type="submission" date="2019-09" db="EMBL/GenBank/DDBJ databases">
        <title>Distinct polysaccharide growth profiles of human intestinal Prevotella copri isolates.</title>
        <authorList>
            <person name="Fehlner-Peach H."/>
            <person name="Magnabosco C."/>
            <person name="Raghavan V."/>
            <person name="Scher J.U."/>
            <person name="Tett A."/>
            <person name="Cox L.M."/>
            <person name="Gottsegen C."/>
            <person name="Watters A."/>
            <person name="Wiltshire- Gordon J.D."/>
            <person name="Segata N."/>
            <person name="Bonneau R."/>
            <person name="Littman D.R."/>
        </authorList>
    </citation>
    <scope>NUCLEOTIDE SEQUENCE [LARGE SCALE GENOMIC DNA]</scope>
    <source>
        <strain evidence="9">iAQ1173</strain>
    </source>
</reference>
<dbReference type="PANTHER" id="PTHR43702:SF3">
    <property type="entry name" value="PROTEIN TSGA"/>
    <property type="match status" value="1"/>
</dbReference>
<comment type="caution">
    <text evidence="8">The sequence shown here is derived from an EMBL/GenBank/DDBJ whole genome shotgun (WGS) entry which is preliminary data.</text>
</comment>
<protein>
    <submittedName>
        <fullName evidence="8">Sugar MFS transporter</fullName>
    </submittedName>
</protein>
<keyword evidence="9" id="KW-1185">Reference proteome</keyword>
<evidence type="ECO:0000313" key="9">
    <source>
        <dbReference type="Proteomes" id="UP000384372"/>
    </source>
</evidence>
<accession>A0A6A7WAQ1</accession>
<evidence type="ECO:0000256" key="2">
    <source>
        <dbReference type="ARBA" id="ARBA00022475"/>
    </source>
</evidence>
<feature type="transmembrane region" description="Helical" evidence="6">
    <location>
        <begin position="324"/>
        <end position="345"/>
    </location>
</feature>
<feature type="transmembrane region" description="Helical" evidence="6">
    <location>
        <begin position="173"/>
        <end position="194"/>
    </location>
</feature>
<keyword evidence="5 6" id="KW-0472">Membrane</keyword>
<feature type="transmembrane region" description="Helical" evidence="6">
    <location>
        <begin position="12"/>
        <end position="34"/>
    </location>
</feature>
<dbReference type="Gene3D" id="1.20.1250.20">
    <property type="entry name" value="MFS general substrate transporter like domains"/>
    <property type="match status" value="2"/>
</dbReference>
<evidence type="ECO:0000256" key="3">
    <source>
        <dbReference type="ARBA" id="ARBA00022692"/>
    </source>
</evidence>
<dbReference type="InterPro" id="IPR050375">
    <property type="entry name" value="MFS_TsgA-like"/>
</dbReference>